<evidence type="ECO:0000259" key="2">
    <source>
        <dbReference type="Pfam" id="PF20151"/>
    </source>
</evidence>
<dbReference type="EMBL" id="MU155306">
    <property type="protein sequence ID" value="KAF9476124.1"/>
    <property type="molecule type" value="Genomic_DNA"/>
</dbReference>
<proteinExistence type="predicted"/>
<evidence type="ECO:0000313" key="3">
    <source>
        <dbReference type="EMBL" id="KAF9476124.1"/>
    </source>
</evidence>
<feature type="transmembrane region" description="Helical" evidence="1">
    <location>
        <begin position="131"/>
        <end position="152"/>
    </location>
</feature>
<feature type="transmembrane region" description="Helical" evidence="1">
    <location>
        <begin position="211"/>
        <end position="230"/>
    </location>
</feature>
<keyword evidence="4" id="KW-1185">Reference proteome</keyword>
<dbReference type="Proteomes" id="UP000807469">
    <property type="component" value="Unassembled WGS sequence"/>
</dbReference>
<protein>
    <recommendedName>
        <fullName evidence="2">DUF6533 domain-containing protein</fullName>
    </recommendedName>
</protein>
<feature type="domain" description="DUF6533" evidence="2">
    <location>
        <begin position="28"/>
        <end position="71"/>
    </location>
</feature>
<feature type="transmembrane region" description="Helical" evidence="1">
    <location>
        <begin position="68"/>
        <end position="86"/>
    </location>
</feature>
<gene>
    <name evidence="3" type="ORF">BDN70DRAFT_190965</name>
</gene>
<dbReference type="InterPro" id="IPR045340">
    <property type="entry name" value="DUF6533"/>
</dbReference>
<accession>A0A9P6CXB8</accession>
<keyword evidence="1" id="KW-0472">Membrane</keyword>
<dbReference type="Pfam" id="PF20151">
    <property type="entry name" value="DUF6533"/>
    <property type="match status" value="1"/>
</dbReference>
<keyword evidence="1" id="KW-0812">Transmembrane</keyword>
<dbReference type="OrthoDB" id="3020506at2759"/>
<keyword evidence="1" id="KW-1133">Transmembrane helix</keyword>
<dbReference type="AlphaFoldDB" id="A0A9P6CXB8"/>
<reference evidence="3" key="1">
    <citation type="submission" date="2020-11" db="EMBL/GenBank/DDBJ databases">
        <authorList>
            <consortium name="DOE Joint Genome Institute"/>
            <person name="Ahrendt S."/>
            <person name="Riley R."/>
            <person name="Andreopoulos W."/>
            <person name="Labutti K."/>
            <person name="Pangilinan J."/>
            <person name="Ruiz-Duenas F.J."/>
            <person name="Barrasa J.M."/>
            <person name="Sanchez-Garcia M."/>
            <person name="Camarero S."/>
            <person name="Miyauchi S."/>
            <person name="Serrano A."/>
            <person name="Linde D."/>
            <person name="Babiker R."/>
            <person name="Drula E."/>
            <person name="Ayuso-Fernandez I."/>
            <person name="Pacheco R."/>
            <person name="Padilla G."/>
            <person name="Ferreira P."/>
            <person name="Barriuso J."/>
            <person name="Kellner H."/>
            <person name="Castanera R."/>
            <person name="Alfaro M."/>
            <person name="Ramirez L."/>
            <person name="Pisabarro A.G."/>
            <person name="Kuo A."/>
            <person name="Tritt A."/>
            <person name="Lipzen A."/>
            <person name="He G."/>
            <person name="Yan M."/>
            <person name="Ng V."/>
            <person name="Cullen D."/>
            <person name="Martin F."/>
            <person name="Rosso M.-N."/>
            <person name="Henrissat B."/>
            <person name="Hibbett D."/>
            <person name="Martinez A.T."/>
            <person name="Grigoriev I.V."/>
        </authorList>
    </citation>
    <scope>NUCLEOTIDE SEQUENCE</scope>
    <source>
        <strain evidence="3">CIRM-BRFM 674</strain>
    </source>
</reference>
<name>A0A9P6CXB8_9AGAR</name>
<comment type="caution">
    <text evidence="3">The sequence shown here is derived from an EMBL/GenBank/DDBJ whole genome shotgun (WGS) entry which is preliminary data.</text>
</comment>
<evidence type="ECO:0000313" key="4">
    <source>
        <dbReference type="Proteomes" id="UP000807469"/>
    </source>
</evidence>
<evidence type="ECO:0000256" key="1">
    <source>
        <dbReference type="SAM" id="Phobius"/>
    </source>
</evidence>
<feature type="transmembrane region" description="Helical" evidence="1">
    <location>
        <begin position="172"/>
        <end position="191"/>
    </location>
</feature>
<sequence length="295" mass="33332">MTTPHHHSKFDPFFITSAAENLVFRRWSAVATLALLVWEHAITLQTELRYIWRRPISIVKGIYVFSRYYALAIQIFNLYLVSGPLSSLEIPEHVCRRWFLFLTASSCALLATVDAILMLRVYALYLQDVKAGMFLAALFFGQLMVEFIYVPIVVKVPFDPICDAQETHKGVVYFGISLWVKHLAVVAMTLAKRDLAVLGAPVVRLVRRDGMWVVVLICGFFTAIIPYSFVNQVSKAHVAFGWPMTILSISCCRMITNMLQLRINPDEETETGGSITTDLSNNCDAFSLHSIDSNK</sequence>
<organism evidence="3 4">
    <name type="scientific">Pholiota conissans</name>
    <dbReference type="NCBI Taxonomy" id="109636"/>
    <lineage>
        <taxon>Eukaryota</taxon>
        <taxon>Fungi</taxon>
        <taxon>Dikarya</taxon>
        <taxon>Basidiomycota</taxon>
        <taxon>Agaricomycotina</taxon>
        <taxon>Agaricomycetes</taxon>
        <taxon>Agaricomycetidae</taxon>
        <taxon>Agaricales</taxon>
        <taxon>Agaricineae</taxon>
        <taxon>Strophariaceae</taxon>
        <taxon>Pholiota</taxon>
    </lineage>
</organism>
<feature type="transmembrane region" description="Helical" evidence="1">
    <location>
        <begin position="98"/>
        <end position="119"/>
    </location>
</feature>